<gene>
    <name evidence="7" type="ORF">N1F79_06005</name>
</gene>
<feature type="transmembrane region" description="Helical" evidence="6">
    <location>
        <begin position="114"/>
        <end position="136"/>
    </location>
</feature>
<keyword evidence="3 6" id="KW-0812">Transmembrane</keyword>
<reference evidence="7 8" key="1">
    <citation type="submission" date="2022-09" db="EMBL/GenBank/DDBJ databases">
        <title>Genome sequencing of Flavivirga sp. MEBiC05379.</title>
        <authorList>
            <person name="Oh H.-M."/>
            <person name="Kwon K.K."/>
            <person name="Park M.J."/>
            <person name="Yang S.-H."/>
        </authorList>
    </citation>
    <scope>NUCLEOTIDE SEQUENCE [LARGE SCALE GENOMIC DNA]</scope>
    <source>
        <strain evidence="7 8">MEBiC05379</strain>
    </source>
</reference>
<dbReference type="EMBL" id="JAODOP010000004">
    <property type="protein sequence ID" value="MEF3832673.1"/>
    <property type="molecule type" value="Genomic_DNA"/>
</dbReference>
<organism evidence="7 8">
    <name type="scientific">Flavivirga spongiicola</name>
    <dbReference type="NCBI Taxonomy" id="421621"/>
    <lineage>
        <taxon>Bacteria</taxon>
        <taxon>Pseudomonadati</taxon>
        <taxon>Bacteroidota</taxon>
        <taxon>Flavobacteriia</taxon>
        <taxon>Flavobacteriales</taxon>
        <taxon>Flavobacteriaceae</taxon>
        <taxon>Flavivirga</taxon>
    </lineage>
</organism>
<feature type="transmembrane region" description="Helical" evidence="6">
    <location>
        <begin position="64"/>
        <end position="80"/>
    </location>
</feature>
<comment type="subcellular location">
    <subcellularLocation>
        <location evidence="1">Membrane</location>
        <topology evidence="1">Multi-pass membrane protein</topology>
    </subcellularLocation>
</comment>
<sequence length="233" mass="27506">MLHILKNEKRTSIIFFVILTIDILVKLNLSSFPYRYVSKPPLILLLFFYYYFNTTEKRKKKKLWVILALFCFLIGDVLVIEHTNIIFLSASLLFFALAKVFLSLRLSHRSDFNIIRLIPFSVVIFSYTVFIVSFLYTSLKSFFVPALLSFFISLLLIQFGYIRKDVVDRVSYLYVFFGIIFYMLCESMMAIKTFKMDLPMQDILIMLFYGIAVYLIIFGIVKERKKEDDVSSF</sequence>
<comment type="similarity">
    <text evidence="2">Belongs to the TMEM86 family.</text>
</comment>
<feature type="transmembrane region" description="Helical" evidence="6">
    <location>
        <begin position="86"/>
        <end position="102"/>
    </location>
</feature>
<keyword evidence="4 6" id="KW-1133">Transmembrane helix</keyword>
<feature type="transmembrane region" description="Helical" evidence="6">
    <location>
        <begin position="142"/>
        <end position="161"/>
    </location>
</feature>
<comment type="caution">
    <text evidence="7">The sequence shown here is derived from an EMBL/GenBank/DDBJ whole genome shotgun (WGS) entry which is preliminary data.</text>
</comment>
<evidence type="ECO:0000256" key="3">
    <source>
        <dbReference type="ARBA" id="ARBA00022692"/>
    </source>
</evidence>
<evidence type="ECO:0000313" key="7">
    <source>
        <dbReference type="EMBL" id="MEF3832673.1"/>
    </source>
</evidence>
<keyword evidence="8" id="KW-1185">Reference proteome</keyword>
<feature type="transmembrane region" description="Helical" evidence="6">
    <location>
        <begin position="203"/>
        <end position="221"/>
    </location>
</feature>
<evidence type="ECO:0000256" key="4">
    <source>
        <dbReference type="ARBA" id="ARBA00022989"/>
    </source>
</evidence>
<evidence type="ECO:0000256" key="5">
    <source>
        <dbReference type="ARBA" id="ARBA00023136"/>
    </source>
</evidence>
<protein>
    <submittedName>
        <fullName evidence="7">Lysoplasmalogenase</fullName>
    </submittedName>
</protein>
<dbReference type="Proteomes" id="UP001337305">
    <property type="component" value="Unassembled WGS sequence"/>
</dbReference>
<keyword evidence="5 6" id="KW-0472">Membrane</keyword>
<evidence type="ECO:0000256" key="6">
    <source>
        <dbReference type="SAM" id="Phobius"/>
    </source>
</evidence>
<evidence type="ECO:0000313" key="8">
    <source>
        <dbReference type="Proteomes" id="UP001337305"/>
    </source>
</evidence>
<dbReference type="RefSeq" id="WP_303305047.1">
    <property type="nucleotide sequence ID" value="NZ_JAODOP010000004.1"/>
</dbReference>
<feature type="transmembrane region" description="Helical" evidence="6">
    <location>
        <begin position="12"/>
        <end position="30"/>
    </location>
</feature>
<evidence type="ECO:0000256" key="1">
    <source>
        <dbReference type="ARBA" id="ARBA00004141"/>
    </source>
</evidence>
<accession>A0ABU7XPP1</accession>
<feature type="transmembrane region" description="Helical" evidence="6">
    <location>
        <begin position="36"/>
        <end position="52"/>
    </location>
</feature>
<dbReference type="InterPro" id="IPR012506">
    <property type="entry name" value="TMEM86B-like"/>
</dbReference>
<proteinExistence type="inferred from homology"/>
<dbReference type="Pfam" id="PF07947">
    <property type="entry name" value="YhhN"/>
    <property type="match status" value="1"/>
</dbReference>
<evidence type="ECO:0000256" key="2">
    <source>
        <dbReference type="ARBA" id="ARBA00007375"/>
    </source>
</evidence>
<feature type="transmembrane region" description="Helical" evidence="6">
    <location>
        <begin position="173"/>
        <end position="191"/>
    </location>
</feature>
<name>A0ABU7XPP1_9FLAO</name>